<keyword evidence="8" id="KW-1185">Reference proteome</keyword>
<evidence type="ECO:0000256" key="3">
    <source>
        <dbReference type="ARBA" id="ARBA00022989"/>
    </source>
</evidence>
<evidence type="ECO:0000256" key="5">
    <source>
        <dbReference type="RuleBase" id="RU361157"/>
    </source>
</evidence>
<accession>A0A347ZVM7</accession>
<feature type="transmembrane region" description="Helical" evidence="5">
    <location>
        <begin position="21"/>
        <end position="40"/>
    </location>
</feature>
<keyword evidence="5" id="KW-0813">Transport</keyword>
<comment type="subcellular location">
    <subcellularLocation>
        <location evidence="5">Cell membrane</location>
        <topology evidence="5">Multi-pass membrane protein</topology>
    </subcellularLocation>
    <subcellularLocation>
        <location evidence="1">Membrane</location>
        <topology evidence="1">Multi-pass membrane protein</topology>
    </subcellularLocation>
</comment>
<keyword evidence="2 5" id="KW-0812">Transmembrane</keyword>
<dbReference type="PROSITE" id="PS51012">
    <property type="entry name" value="ABC_TM2"/>
    <property type="match status" value="1"/>
</dbReference>
<keyword evidence="4 5" id="KW-0472">Membrane</keyword>
<feature type="transmembrane region" description="Helical" evidence="5">
    <location>
        <begin position="94"/>
        <end position="122"/>
    </location>
</feature>
<proteinExistence type="inferred from homology"/>
<comment type="caution">
    <text evidence="7">The sequence shown here is derived from an EMBL/GenBank/DDBJ whole genome shotgun (WGS) entry which is preliminary data.</text>
</comment>
<evidence type="ECO:0000313" key="7">
    <source>
        <dbReference type="EMBL" id="REG07053.1"/>
    </source>
</evidence>
<dbReference type="InterPro" id="IPR000412">
    <property type="entry name" value="ABC_2_transport"/>
</dbReference>
<name>A0A347ZVM7_9CHLR</name>
<evidence type="ECO:0000256" key="1">
    <source>
        <dbReference type="ARBA" id="ARBA00004141"/>
    </source>
</evidence>
<keyword evidence="3 5" id="KW-1133">Transmembrane helix</keyword>
<dbReference type="AlphaFoldDB" id="A0A347ZVM7"/>
<evidence type="ECO:0000256" key="4">
    <source>
        <dbReference type="ARBA" id="ARBA00023136"/>
    </source>
</evidence>
<dbReference type="PIRSF" id="PIRSF006648">
    <property type="entry name" value="DrrB"/>
    <property type="match status" value="1"/>
</dbReference>
<dbReference type="PANTHER" id="PTHR43229">
    <property type="entry name" value="NODULATION PROTEIN J"/>
    <property type="match status" value="1"/>
</dbReference>
<dbReference type="InterPro" id="IPR013525">
    <property type="entry name" value="ABC2_TM"/>
</dbReference>
<dbReference type="EMBL" id="QUMS01000003">
    <property type="protein sequence ID" value="REG07053.1"/>
    <property type="molecule type" value="Genomic_DNA"/>
</dbReference>
<dbReference type="GO" id="GO:0043190">
    <property type="term" value="C:ATP-binding cassette (ABC) transporter complex"/>
    <property type="evidence" value="ECO:0007669"/>
    <property type="project" value="InterPro"/>
</dbReference>
<dbReference type="GO" id="GO:0140359">
    <property type="term" value="F:ABC-type transporter activity"/>
    <property type="evidence" value="ECO:0007669"/>
    <property type="project" value="InterPro"/>
</dbReference>
<feature type="transmembrane region" description="Helical" evidence="5">
    <location>
        <begin position="52"/>
        <end position="73"/>
    </location>
</feature>
<evidence type="ECO:0000259" key="6">
    <source>
        <dbReference type="PROSITE" id="PS51012"/>
    </source>
</evidence>
<reference evidence="7 8" key="1">
    <citation type="submission" date="2018-08" db="EMBL/GenBank/DDBJ databases">
        <title>Genomic Encyclopedia of Type Strains, Phase IV (KMG-IV): sequencing the most valuable type-strain genomes for metagenomic binning, comparative biology and taxonomic classification.</title>
        <authorList>
            <person name="Goeker M."/>
        </authorList>
    </citation>
    <scope>NUCLEOTIDE SEQUENCE [LARGE SCALE GENOMIC DNA]</scope>
    <source>
        <strain evidence="7 8">DSM 23923</strain>
    </source>
</reference>
<dbReference type="OrthoDB" id="162334at2"/>
<protein>
    <recommendedName>
        <fullName evidence="5">Transport permease protein</fullName>
    </recommendedName>
</protein>
<sequence>MRTLAFADRNSKEILRDVLNLAFGLGFPVVLLLLLTAIQANVPVDLFRLDQLTPGMAMFGLSFISLFSGTLIAKDRSSSLMMRLFTSPMKARDFILGYTLPLLPMAIAQVGVCFGVACLLGLTPSWSILTTLLVLIPAALLFIAIGLLCGTIFNDKQVGSICGALLTNLSAWLSGTWFDLNLVGDTFKKVANLLPFSHAVNAGRAALAGNLPAAYPELVWVSAYAIALLAIAILVFTHKMDSDRV</sequence>
<keyword evidence="5" id="KW-1003">Cell membrane</keyword>
<feature type="transmembrane region" description="Helical" evidence="5">
    <location>
        <begin position="161"/>
        <end position="178"/>
    </location>
</feature>
<comment type="similarity">
    <text evidence="5">Belongs to the ABC-2 integral membrane protein family.</text>
</comment>
<dbReference type="Pfam" id="PF01061">
    <property type="entry name" value="ABC2_membrane"/>
    <property type="match status" value="1"/>
</dbReference>
<dbReference type="Proteomes" id="UP000256388">
    <property type="component" value="Unassembled WGS sequence"/>
</dbReference>
<evidence type="ECO:0000256" key="2">
    <source>
        <dbReference type="ARBA" id="ARBA00022692"/>
    </source>
</evidence>
<feature type="domain" description="ABC transmembrane type-2" evidence="6">
    <location>
        <begin position="19"/>
        <end position="239"/>
    </location>
</feature>
<feature type="transmembrane region" description="Helical" evidence="5">
    <location>
        <begin position="218"/>
        <end position="237"/>
    </location>
</feature>
<dbReference type="RefSeq" id="WP_116225532.1">
    <property type="nucleotide sequence ID" value="NZ_AP018437.1"/>
</dbReference>
<evidence type="ECO:0000313" key="8">
    <source>
        <dbReference type="Proteomes" id="UP000256388"/>
    </source>
</evidence>
<dbReference type="PANTHER" id="PTHR43229:SF2">
    <property type="entry name" value="NODULATION PROTEIN J"/>
    <property type="match status" value="1"/>
</dbReference>
<dbReference type="InterPro" id="IPR051784">
    <property type="entry name" value="Nod_factor_ABC_transporter"/>
</dbReference>
<gene>
    <name evidence="7" type="ORF">DFR64_2256</name>
</gene>
<dbReference type="InterPro" id="IPR047817">
    <property type="entry name" value="ABC2_TM_bact-type"/>
</dbReference>
<feature type="transmembrane region" description="Helical" evidence="5">
    <location>
        <begin position="128"/>
        <end position="149"/>
    </location>
</feature>
<organism evidence="7 8">
    <name type="scientific">Pelolinea submarina</name>
    <dbReference type="NCBI Taxonomy" id="913107"/>
    <lineage>
        <taxon>Bacteria</taxon>
        <taxon>Bacillati</taxon>
        <taxon>Chloroflexota</taxon>
        <taxon>Anaerolineae</taxon>
        <taxon>Anaerolineales</taxon>
        <taxon>Anaerolineaceae</taxon>
        <taxon>Pelolinea</taxon>
    </lineage>
</organism>